<dbReference type="PANTHER" id="PTHR43806:SF11">
    <property type="entry name" value="CEREVISIN-RELATED"/>
    <property type="match status" value="1"/>
</dbReference>
<name>A0A9X3NQM5_9ACTN</name>
<dbReference type="GO" id="GO:0004252">
    <property type="term" value="F:serine-type endopeptidase activity"/>
    <property type="evidence" value="ECO:0007669"/>
    <property type="project" value="InterPro"/>
</dbReference>
<keyword evidence="2" id="KW-0645">Protease</keyword>
<organism evidence="10 11">
    <name type="scientific">Streptomonospora mangrovi</name>
    <dbReference type="NCBI Taxonomy" id="2883123"/>
    <lineage>
        <taxon>Bacteria</taxon>
        <taxon>Bacillati</taxon>
        <taxon>Actinomycetota</taxon>
        <taxon>Actinomycetes</taxon>
        <taxon>Streptosporangiales</taxon>
        <taxon>Nocardiopsidaceae</taxon>
        <taxon>Streptomonospora</taxon>
    </lineage>
</organism>
<dbReference type="Proteomes" id="UP001140076">
    <property type="component" value="Unassembled WGS sequence"/>
</dbReference>
<feature type="compositionally biased region" description="Basic and acidic residues" evidence="6">
    <location>
        <begin position="372"/>
        <end position="389"/>
    </location>
</feature>
<protein>
    <submittedName>
        <fullName evidence="10">S8 family serine peptidase</fullName>
    </submittedName>
</protein>
<keyword evidence="7" id="KW-0472">Membrane</keyword>
<evidence type="ECO:0000313" key="10">
    <source>
        <dbReference type="EMBL" id="MDA0567743.1"/>
    </source>
</evidence>
<dbReference type="PRINTS" id="PR00723">
    <property type="entry name" value="SUBTILISIN"/>
</dbReference>
<feature type="region of interest" description="Disordered" evidence="6">
    <location>
        <begin position="370"/>
        <end position="389"/>
    </location>
</feature>
<dbReference type="InterPro" id="IPR000209">
    <property type="entry name" value="Peptidase_S8/S53_dom"/>
</dbReference>
<feature type="chain" id="PRO_5040971445" evidence="8">
    <location>
        <begin position="26"/>
        <end position="389"/>
    </location>
</feature>
<dbReference type="InterPro" id="IPR036852">
    <property type="entry name" value="Peptidase_S8/S53_dom_sf"/>
</dbReference>
<evidence type="ECO:0000256" key="5">
    <source>
        <dbReference type="PROSITE-ProRule" id="PRU01240"/>
    </source>
</evidence>
<sequence length="389" mass="37578">MRSIPPAVRAAAAACAALLPVLAGAAPAAADGAELRPEQWGMDQIGAPAAAEANDGGGILVAVLDDGVDGTHPDLADAVRQGTDFAETAGEPGDAQYGASGTALAGVIAGRGHGREFTGGVVGVAPGADLLSVPVVAEGGGAERLAEAVRYAAGEGAQVITLPAGAATAEPDEAVQAAVTYAADGGALVVAPAGEGDSAYPGGYRDVLSVGAVDRSLALAAGSPAAEGVALAAPGADITALEPGGGYTTAEGTGVATGFVAGTAALVRAEYPQLRPAEVAEALTGSAAAPPGGAGAPGYGAGVVDARAALEQAGSSAEGVPLYDEELADTAEADTGVNWPLWAAVAAAAVLLVAAGVVLVRRATANPYGFPERAKRSTRGERTRRGGPR</sequence>
<evidence type="ECO:0000259" key="9">
    <source>
        <dbReference type="Pfam" id="PF00082"/>
    </source>
</evidence>
<proteinExistence type="inferred from homology"/>
<dbReference type="PROSITE" id="PS00136">
    <property type="entry name" value="SUBTILASE_ASP"/>
    <property type="match status" value="1"/>
</dbReference>
<dbReference type="PANTHER" id="PTHR43806">
    <property type="entry name" value="PEPTIDASE S8"/>
    <property type="match status" value="1"/>
</dbReference>
<evidence type="ECO:0000313" key="11">
    <source>
        <dbReference type="Proteomes" id="UP001140076"/>
    </source>
</evidence>
<dbReference type="Pfam" id="PF00082">
    <property type="entry name" value="Peptidase_S8"/>
    <property type="match status" value="1"/>
</dbReference>
<keyword evidence="3" id="KW-0378">Hydrolase</keyword>
<evidence type="ECO:0000256" key="3">
    <source>
        <dbReference type="ARBA" id="ARBA00022801"/>
    </source>
</evidence>
<evidence type="ECO:0000256" key="4">
    <source>
        <dbReference type="ARBA" id="ARBA00022825"/>
    </source>
</evidence>
<evidence type="ECO:0000256" key="7">
    <source>
        <dbReference type="SAM" id="Phobius"/>
    </source>
</evidence>
<feature type="domain" description="Peptidase S8/S53" evidence="9">
    <location>
        <begin position="56"/>
        <end position="300"/>
    </location>
</feature>
<dbReference type="Gene3D" id="3.40.50.200">
    <property type="entry name" value="Peptidase S8/S53 domain"/>
    <property type="match status" value="1"/>
</dbReference>
<dbReference type="InterPro" id="IPR023827">
    <property type="entry name" value="Peptidase_S8_Asp-AS"/>
</dbReference>
<comment type="similarity">
    <text evidence="1 5">Belongs to the peptidase S8 family.</text>
</comment>
<feature type="non-terminal residue" evidence="10">
    <location>
        <position position="389"/>
    </location>
</feature>
<keyword evidence="11" id="KW-1185">Reference proteome</keyword>
<keyword evidence="4" id="KW-0720">Serine protease</keyword>
<evidence type="ECO:0000256" key="6">
    <source>
        <dbReference type="SAM" id="MobiDB-lite"/>
    </source>
</evidence>
<keyword evidence="7" id="KW-0812">Transmembrane</keyword>
<reference evidence="10" key="1">
    <citation type="submission" date="2021-10" db="EMBL/GenBank/DDBJ databases">
        <title>Streptomonospora sp. nov., isolated from mangrove soil.</title>
        <authorList>
            <person name="Chen X."/>
            <person name="Ge X."/>
            <person name="Liu W."/>
        </authorList>
    </citation>
    <scope>NUCLEOTIDE SEQUENCE</scope>
    <source>
        <strain evidence="10">S1-112</strain>
    </source>
</reference>
<dbReference type="InterPro" id="IPR015500">
    <property type="entry name" value="Peptidase_S8_subtilisin-rel"/>
</dbReference>
<gene>
    <name evidence="10" type="ORF">LG943_25975</name>
</gene>
<keyword evidence="8" id="KW-0732">Signal</keyword>
<accession>A0A9X3NQM5</accession>
<dbReference type="RefSeq" id="WP_270074981.1">
    <property type="nucleotide sequence ID" value="NZ_JAJAQC010000074.1"/>
</dbReference>
<keyword evidence="7" id="KW-1133">Transmembrane helix</keyword>
<dbReference type="PROSITE" id="PS51892">
    <property type="entry name" value="SUBTILASE"/>
    <property type="match status" value="1"/>
</dbReference>
<dbReference type="AlphaFoldDB" id="A0A9X3NQM5"/>
<dbReference type="SUPFAM" id="SSF52743">
    <property type="entry name" value="Subtilisin-like"/>
    <property type="match status" value="1"/>
</dbReference>
<dbReference type="GO" id="GO:0006508">
    <property type="term" value="P:proteolysis"/>
    <property type="evidence" value="ECO:0007669"/>
    <property type="project" value="UniProtKB-KW"/>
</dbReference>
<feature type="signal peptide" evidence="8">
    <location>
        <begin position="1"/>
        <end position="25"/>
    </location>
</feature>
<evidence type="ECO:0000256" key="8">
    <source>
        <dbReference type="SAM" id="SignalP"/>
    </source>
</evidence>
<evidence type="ECO:0000256" key="2">
    <source>
        <dbReference type="ARBA" id="ARBA00022670"/>
    </source>
</evidence>
<dbReference type="EMBL" id="JAJAQC010000074">
    <property type="protein sequence ID" value="MDA0567743.1"/>
    <property type="molecule type" value="Genomic_DNA"/>
</dbReference>
<comment type="caution">
    <text evidence="10">The sequence shown here is derived from an EMBL/GenBank/DDBJ whole genome shotgun (WGS) entry which is preliminary data.</text>
</comment>
<comment type="caution">
    <text evidence="5">Lacks conserved residue(s) required for the propagation of feature annotation.</text>
</comment>
<dbReference type="InterPro" id="IPR050131">
    <property type="entry name" value="Peptidase_S8_subtilisin-like"/>
</dbReference>
<evidence type="ECO:0000256" key="1">
    <source>
        <dbReference type="ARBA" id="ARBA00011073"/>
    </source>
</evidence>
<feature type="transmembrane region" description="Helical" evidence="7">
    <location>
        <begin position="339"/>
        <end position="360"/>
    </location>
</feature>